<dbReference type="HOGENOM" id="CLU_056788_3_1_2"/>
<dbReference type="KEGG" id="mzh:Mzhil_1429"/>
<dbReference type="STRING" id="679901.Mzhil_1429"/>
<dbReference type="RefSeq" id="WP_013898710.1">
    <property type="nucleotide sequence ID" value="NC_015676.1"/>
</dbReference>
<dbReference type="Pfam" id="PF13565">
    <property type="entry name" value="HTH_32"/>
    <property type="match status" value="1"/>
</dbReference>
<dbReference type="Proteomes" id="UP000006622">
    <property type="component" value="Chromosome"/>
</dbReference>
<dbReference type="GeneID" id="10823066"/>
<dbReference type="InterPro" id="IPR009057">
    <property type="entry name" value="Homeodomain-like_sf"/>
</dbReference>
<evidence type="ECO:0000313" key="1">
    <source>
        <dbReference type="EMBL" id="AEH61273.1"/>
    </source>
</evidence>
<proteinExistence type="predicted"/>
<evidence type="ECO:0000313" key="2">
    <source>
        <dbReference type="Proteomes" id="UP000006622"/>
    </source>
</evidence>
<name>F7XNS2_METZD</name>
<dbReference type="EMBL" id="CP002101">
    <property type="protein sequence ID" value="AEH61273.1"/>
    <property type="molecule type" value="Genomic_DNA"/>
</dbReference>
<accession>F7XNS2</accession>
<dbReference type="OrthoDB" id="195008at2157"/>
<protein>
    <submittedName>
        <fullName evidence="1">Transposase-like protein</fullName>
    </submittedName>
</protein>
<dbReference type="SUPFAM" id="SSF46689">
    <property type="entry name" value="Homeodomain-like"/>
    <property type="match status" value="1"/>
</dbReference>
<sequence>MTKPEQIPITRHLSPDDLDTILRRVSFIKLRYEGLSVEEAAKCVGISKVAGYGWQDNWNKEGYEGLRFKYAGGRPSKLSAEELVELTELLRQEEKWTTNDVHDLILENFNVEYSLKQVRVILNKLGLEKIDKRHYSLKD</sequence>
<reference evidence="1" key="1">
    <citation type="submission" date="2010-07" db="EMBL/GenBank/DDBJ databases">
        <title>The complete genome of Methanosalsum zhilinae DSM 4017.</title>
        <authorList>
            <consortium name="US DOE Joint Genome Institute (JGI-PGF)"/>
            <person name="Lucas S."/>
            <person name="Copeland A."/>
            <person name="Lapidus A."/>
            <person name="Glavina del Rio T."/>
            <person name="Dalin E."/>
            <person name="Tice H."/>
            <person name="Bruce D."/>
            <person name="Goodwin L."/>
            <person name="Pitluck S."/>
            <person name="Kyrpides N."/>
            <person name="Mavromatis K."/>
            <person name="Ovchinnikova G."/>
            <person name="Daligault H."/>
            <person name="Detter J.C."/>
            <person name="Han C."/>
            <person name="Tapia R."/>
            <person name="Larimer F."/>
            <person name="Land M."/>
            <person name="Hauser L."/>
            <person name="Markowitz V."/>
            <person name="Cheng J.-F."/>
            <person name="Hugenholtz P."/>
            <person name="Woyke T."/>
            <person name="Wu D."/>
            <person name="Spring S."/>
            <person name="Schueler E."/>
            <person name="Brambilla E."/>
            <person name="Klenk H.-P."/>
            <person name="Eisen J.A."/>
        </authorList>
    </citation>
    <scope>NUCLEOTIDE SEQUENCE</scope>
    <source>
        <strain evidence="1">DSM 4017</strain>
    </source>
</reference>
<gene>
    <name evidence="1" type="ordered locus">Mzhil_1429</name>
</gene>
<dbReference type="AlphaFoldDB" id="F7XNS2"/>
<organism evidence="1 2">
    <name type="scientific">Methanosalsum zhilinae (strain DSM 4017 / NBRC 107636 / OCM 62 / WeN5)</name>
    <name type="common">Methanohalophilus zhilinae</name>
    <dbReference type="NCBI Taxonomy" id="679901"/>
    <lineage>
        <taxon>Archaea</taxon>
        <taxon>Methanobacteriati</taxon>
        <taxon>Methanobacteriota</taxon>
        <taxon>Stenosarchaea group</taxon>
        <taxon>Methanomicrobia</taxon>
        <taxon>Methanosarcinales</taxon>
        <taxon>Methanosarcinaceae</taxon>
        <taxon>Methanosalsum</taxon>
    </lineage>
</organism>
<keyword evidence="2" id="KW-1185">Reference proteome</keyword>